<dbReference type="Proteomes" id="UP000289555">
    <property type="component" value="Chromosome"/>
</dbReference>
<dbReference type="PANTHER" id="PTHR30337:SF0">
    <property type="entry name" value="NUCLEASE SBCCD SUBUNIT D"/>
    <property type="match status" value="1"/>
</dbReference>
<keyword evidence="4" id="KW-1185">Reference proteome</keyword>
<dbReference type="PANTHER" id="PTHR30337">
    <property type="entry name" value="COMPONENT OF ATP-DEPENDENT DSDNA EXONUCLEASE"/>
    <property type="match status" value="1"/>
</dbReference>
<dbReference type="InterPro" id="IPR050535">
    <property type="entry name" value="DNA_Repair-Maintenance_Comp"/>
</dbReference>
<dbReference type="NCBIfam" id="TIGR00619">
    <property type="entry name" value="sbcd"/>
    <property type="match status" value="1"/>
</dbReference>
<gene>
    <name evidence="1" type="primary">sbcD</name>
    <name evidence="3" type="ORF">HORIV_50240</name>
</gene>
<keyword evidence="1" id="KW-0540">Nuclease</keyword>
<dbReference type="Pfam" id="PF00149">
    <property type="entry name" value="Metallophos"/>
    <property type="match status" value="1"/>
</dbReference>
<evidence type="ECO:0000256" key="1">
    <source>
        <dbReference type="RuleBase" id="RU363069"/>
    </source>
</evidence>
<keyword evidence="1" id="KW-0233">DNA recombination</keyword>
<accession>A0ABN5X6E4</accession>
<dbReference type="InterPro" id="IPR029052">
    <property type="entry name" value="Metallo-depent_PP-like"/>
</dbReference>
<dbReference type="EMBL" id="AP019416">
    <property type="protein sequence ID" value="BBI52603.1"/>
    <property type="molecule type" value="Genomic_DNA"/>
</dbReference>
<dbReference type="InterPro" id="IPR004843">
    <property type="entry name" value="Calcineurin-like_PHP"/>
</dbReference>
<evidence type="ECO:0000313" key="4">
    <source>
        <dbReference type="Proteomes" id="UP000289555"/>
    </source>
</evidence>
<name>A0ABN5X6E4_9GAMM</name>
<keyword evidence="1" id="KW-0235">DNA replication</keyword>
<feature type="domain" description="Calcineurin-like phosphoesterase" evidence="2">
    <location>
        <begin position="7"/>
        <end position="71"/>
    </location>
</feature>
<protein>
    <recommendedName>
        <fullName evidence="1">Nuclease SbcCD subunit D</fullName>
    </recommendedName>
</protein>
<comment type="similarity">
    <text evidence="1">Belongs to the SbcD family.</text>
</comment>
<dbReference type="InterPro" id="IPR004593">
    <property type="entry name" value="SbcD"/>
</dbReference>
<keyword evidence="1" id="KW-0378">Hydrolase</keyword>
<evidence type="ECO:0000313" key="3">
    <source>
        <dbReference type="EMBL" id="BBI52603.1"/>
    </source>
</evidence>
<comment type="subunit">
    <text evidence="1">Heterodimer of SbcC and SbcD.</text>
</comment>
<keyword evidence="1" id="KW-0255">Endonuclease</keyword>
<dbReference type="Gene3D" id="3.60.21.10">
    <property type="match status" value="1"/>
</dbReference>
<evidence type="ECO:0000259" key="2">
    <source>
        <dbReference type="Pfam" id="PF00149"/>
    </source>
</evidence>
<organism evidence="3 4">
    <name type="scientific">Vreelandella olivaria</name>
    <dbReference type="NCBI Taxonomy" id="390919"/>
    <lineage>
        <taxon>Bacteria</taxon>
        <taxon>Pseudomonadati</taxon>
        <taxon>Pseudomonadota</taxon>
        <taxon>Gammaproteobacteria</taxon>
        <taxon>Oceanospirillales</taxon>
        <taxon>Halomonadaceae</taxon>
        <taxon>Vreelandella</taxon>
    </lineage>
</organism>
<keyword evidence="1" id="KW-0269">Exonuclease</keyword>
<reference evidence="4" key="1">
    <citation type="journal article" date="2019" name="Microbiol. Resour. Announc.">
        <title>Complete Genome Sequence of Halomonas olivaria, a Moderately Halophilic Bacterium Isolated from Olive Processing Effluents, Obtained by Nanopore Sequencing.</title>
        <authorList>
            <person name="Nagata S."/>
            <person name="Ii K.M."/>
            <person name="Tsukimi T."/>
            <person name="Miura M.C."/>
            <person name="Galipon J."/>
            <person name="Arakawa K."/>
        </authorList>
    </citation>
    <scope>NUCLEOTIDE SEQUENCE [LARGE SCALE GENOMIC DNA]</scope>
    <source>
        <strain evidence="4">TYRC17</strain>
    </source>
</reference>
<dbReference type="SUPFAM" id="SSF56300">
    <property type="entry name" value="Metallo-dependent phosphatases"/>
    <property type="match status" value="1"/>
</dbReference>
<proteinExistence type="inferred from homology"/>
<comment type="function">
    <text evidence="1">SbcCD cleaves DNA hairpin structures. These structures can inhibit DNA replication and are intermediates in certain DNA recombination reactions. The complex acts as a 3'-&gt;5' double strand exonuclease that can open hairpins. It also has a 5' single-strand endonuclease activity.</text>
</comment>
<sequence>MAVELVMRLLHTADWHLGRLFHNLSLLDDQRHVLDQLIEIIDRENIDAVLIAGDIYDRSVPPSAAVTLLDDVLHALCESASCR</sequence>